<reference evidence="2" key="1">
    <citation type="journal article" date="2019" name="Int. J. Syst. Evol. Microbiol.">
        <title>The Global Catalogue of Microorganisms (GCM) 10K type strain sequencing project: providing services to taxonomists for standard genome sequencing and annotation.</title>
        <authorList>
            <consortium name="The Broad Institute Genomics Platform"/>
            <consortium name="The Broad Institute Genome Sequencing Center for Infectious Disease"/>
            <person name="Wu L."/>
            <person name="Ma J."/>
        </authorList>
    </citation>
    <scope>NUCLEOTIDE SEQUENCE [LARGE SCALE GENOMIC DNA]</scope>
    <source>
        <strain evidence="2">CCM 4481</strain>
    </source>
</reference>
<organism evidence="1 2">
    <name type="scientific">Dyella halodurans</name>
    <dbReference type="NCBI Taxonomy" id="1920171"/>
    <lineage>
        <taxon>Bacteria</taxon>
        <taxon>Pseudomonadati</taxon>
        <taxon>Pseudomonadota</taxon>
        <taxon>Gammaproteobacteria</taxon>
        <taxon>Lysobacterales</taxon>
        <taxon>Rhodanobacteraceae</taxon>
        <taxon>Dyella</taxon>
    </lineage>
</organism>
<dbReference type="RefSeq" id="WP_266150941.1">
    <property type="nucleotide sequence ID" value="NZ_CP064028.1"/>
</dbReference>
<evidence type="ECO:0000313" key="2">
    <source>
        <dbReference type="Proteomes" id="UP001595961"/>
    </source>
</evidence>
<accession>A0ABV9BZZ3</accession>
<proteinExistence type="predicted"/>
<evidence type="ECO:0008006" key="3">
    <source>
        <dbReference type="Google" id="ProtNLM"/>
    </source>
</evidence>
<comment type="caution">
    <text evidence="1">The sequence shown here is derived from an EMBL/GenBank/DDBJ whole genome shotgun (WGS) entry which is preliminary data.</text>
</comment>
<dbReference type="Proteomes" id="UP001595961">
    <property type="component" value="Unassembled WGS sequence"/>
</dbReference>
<keyword evidence="2" id="KW-1185">Reference proteome</keyword>
<sequence length="72" mass="8144">MTRTEELLFDRYGSPLLPLDAVAEILGRSTNGLRVSLSSNNEMACKLRSAKVKLGRRIYFRMSEIARLIDEA</sequence>
<dbReference type="EMBL" id="JBHSGA010000011">
    <property type="protein sequence ID" value="MFC4526238.1"/>
    <property type="molecule type" value="Genomic_DNA"/>
</dbReference>
<evidence type="ECO:0000313" key="1">
    <source>
        <dbReference type="EMBL" id="MFC4526238.1"/>
    </source>
</evidence>
<gene>
    <name evidence="1" type="ORF">ACFO5W_06260</name>
</gene>
<protein>
    <recommendedName>
        <fullName evidence="3">Plasmid-related protein</fullName>
    </recommendedName>
</protein>
<name>A0ABV9BZZ3_9GAMM</name>